<dbReference type="GO" id="GO:0016887">
    <property type="term" value="F:ATP hydrolysis activity"/>
    <property type="evidence" value="ECO:0007669"/>
    <property type="project" value="InterPro"/>
</dbReference>
<dbReference type="Gene3D" id="3.40.50.300">
    <property type="entry name" value="P-loop containing nucleotide triphosphate hydrolases"/>
    <property type="match status" value="1"/>
</dbReference>
<evidence type="ECO:0000256" key="12">
    <source>
        <dbReference type="SAM" id="Phobius"/>
    </source>
</evidence>
<dbReference type="FunFam" id="3.40.50.300:FF:000287">
    <property type="entry name" value="Multidrug ABC transporter ATP-binding protein"/>
    <property type="match status" value="1"/>
</dbReference>
<keyword evidence="7 12" id="KW-0472">Membrane</keyword>
<dbReference type="PROSITE" id="PS50929">
    <property type="entry name" value="ABC_TM1F"/>
    <property type="match status" value="1"/>
</dbReference>
<feature type="compositionally biased region" description="Basic and acidic residues" evidence="11">
    <location>
        <begin position="1"/>
        <end position="25"/>
    </location>
</feature>
<evidence type="ECO:0000256" key="11">
    <source>
        <dbReference type="SAM" id="MobiDB-lite"/>
    </source>
</evidence>
<dbReference type="OrthoDB" id="9806127at2"/>
<feature type="transmembrane region" description="Helical" evidence="12">
    <location>
        <begin position="223"/>
        <end position="240"/>
    </location>
</feature>
<evidence type="ECO:0000259" key="13">
    <source>
        <dbReference type="PROSITE" id="PS50893"/>
    </source>
</evidence>
<dbReference type="InterPro" id="IPR011527">
    <property type="entry name" value="ABC1_TM_dom"/>
</dbReference>
<dbReference type="SUPFAM" id="SSF52540">
    <property type="entry name" value="P-loop containing nucleoside triphosphate hydrolases"/>
    <property type="match status" value="1"/>
</dbReference>
<dbReference type="InterPro" id="IPR039421">
    <property type="entry name" value="Type_1_exporter"/>
</dbReference>
<dbReference type="SMART" id="SM00382">
    <property type="entry name" value="AAA"/>
    <property type="match status" value="1"/>
</dbReference>
<dbReference type="RefSeq" id="WP_119715533.1">
    <property type="nucleotide sequence ID" value="NZ_OMOH01000004.1"/>
</dbReference>
<keyword evidence="4" id="KW-0547">Nucleotide-binding</keyword>
<proteinExistence type="inferred from homology"/>
<dbReference type="Pfam" id="PF00664">
    <property type="entry name" value="ABC_membrane"/>
    <property type="match status" value="1"/>
</dbReference>
<evidence type="ECO:0000256" key="9">
    <source>
        <dbReference type="ARBA" id="ARBA00061644"/>
    </source>
</evidence>
<keyword evidence="15" id="KW-0378">Hydrolase</keyword>
<sequence length="663" mass="72201">MSRADRKNRDRGTVTRAHERPDYAKNVHHGGGPGGGRVQEKAVNFGPSLRRLVGELAPHRWAILFVIVMGSAGVAFNVYSPRLLGRATNVVYEGFIGRMLPAGLTKEQAIAALEAAGKSDQAQMISALDVVPGQGIDFTRLAHILLACLTLYVLASVLQFLQGYILNRVVQHSVYSMRDQVSSKLDRLPLSYFDAQPRGELLSRITNDIDNIQQTLQQTLTQMLNAVLQLAGVLIMMLTVSPRLTIIALCAIPVSFVVSVSIGRVAQKRFVGMWTATGVLNGQVEEAFTGHSLVKVFGRRREVEAEFATTNGELYKQSFGAQAVSALLMPINFFVGNLTYVAVAVVGGLRVASGQMLLGDVTSFIQYSRMFTQPITQVASMANLLQSGVASAERVFEVLDAAEQTPDREGSLELPVKGHVEFDHVEFSYRPDQPLIKDLSLDVRPGQQIAIVGPTGAGKTTMVNLLERFYDVDGGAIRIDGVDINDVPRAQLRDQLGMVLQDTWLFGGSVRDNIAYGKPGATDEEIAEAAKQAYVDRFVQTLPAGYDTVINDEGTNISAGEKQLLTIARAFISDPSILILDEATSSVDTRTEALIQKAMARLRVGRTSFVIAHRLSTIRDADTILVMEHGDIVEQGNHDELIAAEGAYWRLYQAQFAGGQEAA</sequence>
<dbReference type="SUPFAM" id="SSF90123">
    <property type="entry name" value="ABC transporter transmembrane region"/>
    <property type="match status" value="1"/>
</dbReference>
<dbReference type="EMBL" id="OMOH01000004">
    <property type="protein sequence ID" value="SPF68377.1"/>
    <property type="molecule type" value="Genomic_DNA"/>
</dbReference>
<evidence type="ECO:0000256" key="8">
    <source>
        <dbReference type="ARBA" id="ARBA00055053"/>
    </source>
</evidence>
<evidence type="ECO:0000256" key="4">
    <source>
        <dbReference type="ARBA" id="ARBA00022741"/>
    </source>
</evidence>
<keyword evidence="16" id="KW-1185">Reference proteome</keyword>
<comment type="function">
    <text evidence="8">ABC transporter involved in fatty acid import. Transmembrane domains (TMD) form a pore in the membrane and the ATP-binding domain (NBD) is responsible for energy generation.</text>
</comment>
<keyword evidence="5" id="KW-0067">ATP-binding</keyword>
<evidence type="ECO:0000256" key="10">
    <source>
        <dbReference type="ARBA" id="ARBA00071747"/>
    </source>
</evidence>
<evidence type="ECO:0000256" key="5">
    <source>
        <dbReference type="ARBA" id="ARBA00022840"/>
    </source>
</evidence>
<evidence type="ECO:0000256" key="6">
    <source>
        <dbReference type="ARBA" id="ARBA00022989"/>
    </source>
</evidence>
<dbReference type="InterPro" id="IPR036640">
    <property type="entry name" value="ABC1_TM_sf"/>
</dbReference>
<dbReference type="InterPro" id="IPR003439">
    <property type="entry name" value="ABC_transporter-like_ATP-bd"/>
</dbReference>
<organism evidence="15 16">
    <name type="scientific">Propionibacterium ruminifibrarum</name>
    <dbReference type="NCBI Taxonomy" id="1962131"/>
    <lineage>
        <taxon>Bacteria</taxon>
        <taxon>Bacillati</taxon>
        <taxon>Actinomycetota</taxon>
        <taxon>Actinomycetes</taxon>
        <taxon>Propionibacteriales</taxon>
        <taxon>Propionibacteriaceae</taxon>
        <taxon>Propionibacterium</taxon>
    </lineage>
</organism>
<dbReference type="PROSITE" id="PS00211">
    <property type="entry name" value="ABC_TRANSPORTER_1"/>
    <property type="match status" value="1"/>
</dbReference>
<feature type="domain" description="ABC transmembrane type-1" evidence="14">
    <location>
        <begin position="64"/>
        <end position="387"/>
    </location>
</feature>
<keyword evidence="3 12" id="KW-0812">Transmembrane</keyword>
<evidence type="ECO:0000256" key="2">
    <source>
        <dbReference type="ARBA" id="ARBA00022448"/>
    </source>
</evidence>
<reference evidence="16" key="1">
    <citation type="submission" date="2018-02" db="EMBL/GenBank/DDBJ databases">
        <authorList>
            <person name="Hornung B."/>
        </authorList>
    </citation>
    <scope>NUCLEOTIDE SEQUENCE [LARGE SCALE GENOMIC DNA]</scope>
</reference>
<comment type="subcellular location">
    <subcellularLocation>
        <location evidence="1">Cell membrane</location>
        <topology evidence="1">Multi-pass membrane protein</topology>
    </subcellularLocation>
</comment>
<dbReference type="PANTHER" id="PTHR43394">
    <property type="entry name" value="ATP-DEPENDENT PERMEASE MDL1, MITOCHONDRIAL"/>
    <property type="match status" value="1"/>
</dbReference>
<comment type="similarity">
    <text evidence="9">Belongs to the ABC transporter superfamily. Lipid exporter (TC 3.A.1.106) family.</text>
</comment>
<accession>A0A375I0S2</accession>
<dbReference type="PANTHER" id="PTHR43394:SF1">
    <property type="entry name" value="ATP-BINDING CASSETTE SUB-FAMILY B MEMBER 10, MITOCHONDRIAL"/>
    <property type="match status" value="1"/>
</dbReference>
<dbReference type="Gene3D" id="1.20.1560.10">
    <property type="entry name" value="ABC transporter type 1, transmembrane domain"/>
    <property type="match status" value="1"/>
</dbReference>
<keyword evidence="6 12" id="KW-1133">Transmembrane helix</keyword>
<feature type="transmembrane region" description="Helical" evidence="12">
    <location>
        <begin position="246"/>
        <end position="266"/>
    </location>
</feature>
<dbReference type="InterPro" id="IPR027417">
    <property type="entry name" value="P-loop_NTPase"/>
</dbReference>
<dbReference type="Proteomes" id="UP000265962">
    <property type="component" value="Unassembled WGS sequence"/>
</dbReference>
<evidence type="ECO:0000256" key="7">
    <source>
        <dbReference type="ARBA" id="ARBA00023136"/>
    </source>
</evidence>
<evidence type="ECO:0000313" key="16">
    <source>
        <dbReference type="Proteomes" id="UP000265962"/>
    </source>
</evidence>
<dbReference type="Pfam" id="PF00005">
    <property type="entry name" value="ABC_tran"/>
    <property type="match status" value="1"/>
</dbReference>
<dbReference type="InterPro" id="IPR003593">
    <property type="entry name" value="AAA+_ATPase"/>
</dbReference>
<dbReference type="PROSITE" id="PS50893">
    <property type="entry name" value="ABC_TRANSPORTER_2"/>
    <property type="match status" value="1"/>
</dbReference>
<feature type="domain" description="ABC transporter" evidence="13">
    <location>
        <begin position="420"/>
        <end position="654"/>
    </location>
</feature>
<feature type="region of interest" description="Disordered" evidence="11">
    <location>
        <begin position="1"/>
        <end position="40"/>
    </location>
</feature>
<evidence type="ECO:0000256" key="3">
    <source>
        <dbReference type="ARBA" id="ARBA00022692"/>
    </source>
</evidence>
<dbReference type="GO" id="GO:0005524">
    <property type="term" value="F:ATP binding"/>
    <property type="evidence" value="ECO:0007669"/>
    <property type="project" value="UniProtKB-KW"/>
</dbReference>
<dbReference type="GO" id="GO:0015421">
    <property type="term" value="F:ABC-type oligopeptide transporter activity"/>
    <property type="evidence" value="ECO:0007669"/>
    <property type="project" value="TreeGrafter"/>
</dbReference>
<evidence type="ECO:0000313" key="15">
    <source>
        <dbReference type="EMBL" id="SPF68377.1"/>
    </source>
</evidence>
<dbReference type="InterPro" id="IPR017871">
    <property type="entry name" value="ABC_transporter-like_CS"/>
</dbReference>
<evidence type="ECO:0000259" key="14">
    <source>
        <dbReference type="PROSITE" id="PS50929"/>
    </source>
</evidence>
<protein>
    <recommendedName>
        <fullName evidence="10">Fatty acid ABC transporter ATP-binding/permease protein</fullName>
    </recommendedName>
</protein>
<feature type="transmembrane region" description="Helical" evidence="12">
    <location>
        <begin position="141"/>
        <end position="161"/>
    </location>
</feature>
<feature type="transmembrane region" description="Helical" evidence="12">
    <location>
        <begin position="61"/>
        <end position="79"/>
    </location>
</feature>
<dbReference type="CDD" id="cd18547">
    <property type="entry name" value="ABC_6TM_Tm288_like"/>
    <property type="match status" value="1"/>
</dbReference>
<name>A0A375I0S2_9ACTN</name>
<dbReference type="CDD" id="cd03254">
    <property type="entry name" value="ABCC_Glucan_exporter_like"/>
    <property type="match status" value="1"/>
</dbReference>
<evidence type="ECO:0000256" key="1">
    <source>
        <dbReference type="ARBA" id="ARBA00004651"/>
    </source>
</evidence>
<dbReference type="GO" id="GO:0005886">
    <property type="term" value="C:plasma membrane"/>
    <property type="evidence" value="ECO:0007669"/>
    <property type="project" value="UniProtKB-SubCell"/>
</dbReference>
<dbReference type="AlphaFoldDB" id="A0A375I0S2"/>
<keyword evidence="2" id="KW-0813">Transport</keyword>
<gene>
    <name evidence="15" type="ORF">PROPJV5_1372</name>
</gene>